<dbReference type="RefSeq" id="WP_168962380.1">
    <property type="nucleotide sequence ID" value="NZ_JABAEW010000014.1"/>
</dbReference>
<dbReference type="EMBL" id="JABAEW010000014">
    <property type="protein sequence ID" value="NMD86749.1"/>
    <property type="molecule type" value="Genomic_DNA"/>
</dbReference>
<comment type="caution">
    <text evidence="2">The sequence shown here is derived from an EMBL/GenBank/DDBJ whole genome shotgun (WGS) entry which is preliminary data.</text>
</comment>
<dbReference type="SUPFAM" id="SSF69255">
    <property type="entry name" value="gp5 N-terminal domain-like"/>
    <property type="match status" value="1"/>
</dbReference>
<organism evidence="2 3">
    <name type="scientific">Victivallis vadensis</name>
    <dbReference type="NCBI Taxonomy" id="172901"/>
    <lineage>
        <taxon>Bacteria</taxon>
        <taxon>Pseudomonadati</taxon>
        <taxon>Lentisphaerota</taxon>
        <taxon>Lentisphaeria</taxon>
        <taxon>Victivallales</taxon>
        <taxon>Victivallaceae</taxon>
        <taxon>Victivallis</taxon>
    </lineage>
</organism>
<evidence type="ECO:0000313" key="3">
    <source>
        <dbReference type="Proteomes" id="UP000576225"/>
    </source>
</evidence>
<accession>A0A848AZS4</accession>
<dbReference type="SUPFAM" id="SSF69349">
    <property type="entry name" value="Phage fibre proteins"/>
    <property type="match status" value="1"/>
</dbReference>
<dbReference type="Proteomes" id="UP000576225">
    <property type="component" value="Unassembled WGS sequence"/>
</dbReference>
<reference evidence="2 3" key="1">
    <citation type="submission" date="2020-04" db="EMBL/GenBank/DDBJ databases">
        <authorList>
            <person name="Hitch T.C.A."/>
            <person name="Wylensek D."/>
            <person name="Clavel T."/>
        </authorList>
    </citation>
    <scope>NUCLEOTIDE SEQUENCE [LARGE SCALE GENOMIC DNA]</scope>
    <source>
        <strain evidence="2 3">COR2-253-APC-1A</strain>
    </source>
</reference>
<sequence length="282" mass="30673">MKTAVENIVSKRWPELKSRVHLPLFAVVTGIPDPPSGGQTCSAERPYYAVDVRLLTENGEIDEEMPLICDVPVAMTGSTHSRGFASLPQPGTIVELAFAFGRQDKPFIRSVLPYGMALPVCDGKSQRWEQTATSWLEIDAVGNWNHKTDQNVTSEIDQDLTVIVHQNVTGQVDQDVTLEVGKNIEITAGQNITRSANLKIADSALVEYSATAPKIWIGSMGDNFLQIVADFMQTTAAALTTLAGHIHEYPDGVTKEPKQKSSIAGSAAEVEAEKARTEVIKK</sequence>
<dbReference type="AlphaFoldDB" id="A0A848AZS4"/>
<name>A0A848AZS4_9BACT</name>
<feature type="compositionally biased region" description="Basic and acidic residues" evidence="1">
    <location>
        <begin position="250"/>
        <end position="259"/>
    </location>
</feature>
<evidence type="ECO:0000256" key="1">
    <source>
        <dbReference type="SAM" id="MobiDB-lite"/>
    </source>
</evidence>
<evidence type="ECO:0008006" key="4">
    <source>
        <dbReference type="Google" id="ProtNLM"/>
    </source>
</evidence>
<evidence type="ECO:0000313" key="2">
    <source>
        <dbReference type="EMBL" id="NMD86749.1"/>
    </source>
</evidence>
<gene>
    <name evidence="2" type="ORF">HF882_09150</name>
</gene>
<proteinExistence type="predicted"/>
<feature type="region of interest" description="Disordered" evidence="1">
    <location>
        <begin position="250"/>
        <end position="269"/>
    </location>
</feature>
<protein>
    <recommendedName>
        <fullName evidence="4">Gp5/Type VI secretion system Vgr protein OB-fold domain-containing protein</fullName>
    </recommendedName>
</protein>